<dbReference type="Pfam" id="PF02537">
    <property type="entry name" value="CRCB"/>
    <property type="match status" value="2"/>
</dbReference>
<feature type="compositionally biased region" description="Polar residues" evidence="9">
    <location>
        <begin position="20"/>
        <end position="29"/>
    </location>
</feature>
<dbReference type="Proteomes" id="UP001154282">
    <property type="component" value="Unassembled WGS sequence"/>
</dbReference>
<feature type="transmembrane region" description="Helical" evidence="10">
    <location>
        <begin position="142"/>
        <end position="164"/>
    </location>
</feature>
<sequence>MAEAGKDSSLIEGSGRNGSFGRTTSSVEGSSLRRRSSSLSRTLSFQPEYGGVESDNVSEAGDIGDRALHSSSRFSEDGGSVRRLSLEIALEGGVAFPIPEDDAKSPVYPLPEEGGAVLAPRSTEPMIGSKEEKEDSWRLPPLFEYVSCLLYLAVFGILGVLTRYLLQKLFGPGIARVTSDSSPLYLDLPSNMVGSFLMGWWGVVFKPRISSVSDHLAIGLTTGYLGSLTTFSGWNQKMLDLVVDGEWVYAVSGFLIGLFLAAYSIKLGVGTAKCFQLATQRLNCGHCNWTVNTWRRHLAVMIVLVLMLGLLWTLSGTLLSKEFSSTEAQLWIACIVAAPGVWIRWFLARLNGRGLGQSGILKWVPFGTLIANISAACIMAGLATVKKAVDTKNCNTIATGVQFGFLGCLSTVSTFMAEYHAMEESSKFWRAYLYGLVTILAAFALGILIYAVPVWSRGYS</sequence>
<evidence type="ECO:0000256" key="1">
    <source>
        <dbReference type="ARBA" id="ARBA00002598"/>
    </source>
</evidence>
<keyword evidence="5 10" id="KW-1133">Transmembrane helix</keyword>
<evidence type="ECO:0000313" key="12">
    <source>
        <dbReference type="Proteomes" id="UP001154282"/>
    </source>
</evidence>
<accession>A0AAV0IDD7</accession>
<keyword evidence="4 10" id="KW-0812">Transmembrane</keyword>
<feature type="transmembrane region" description="Helical" evidence="10">
    <location>
        <begin position="397"/>
        <end position="419"/>
    </location>
</feature>
<keyword evidence="12" id="KW-1185">Reference proteome</keyword>
<feature type="transmembrane region" description="Helical" evidence="10">
    <location>
        <begin position="431"/>
        <end position="452"/>
    </location>
</feature>
<evidence type="ECO:0000256" key="4">
    <source>
        <dbReference type="ARBA" id="ARBA00022692"/>
    </source>
</evidence>
<dbReference type="GO" id="GO:1903425">
    <property type="term" value="F:fluoride transmembrane transporter activity"/>
    <property type="evidence" value="ECO:0007669"/>
    <property type="project" value="TreeGrafter"/>
</dbReference>
<comment type="function">
    <text evidence="1">Fluoride channel required for the rapid expulsion of cytoplasmic fluoride.</text>
</comment>
<organism evidence="11 12">
    <name type="scientific">Linum tenue</name>
    <dbReference type="NCBI Taxonomy" id="586396"/>
    <lineage>
        <taxon>Eukaryota</taxon>
        <taxon>Viridiplantae</taxon>
        <taxon>Streptophyta</taxon>
        <taxon>Embryophyta</taxon>
        <taxon>Tracheophyta</taxon>
        <taxon>Spermatophyta</taxon>
        <taxon>Magnoliopsida</taxon>
        <taxon>eudicotyledons</taxon>
        <taxon>Gunneridae</taxon>
        <taxon>Pentapetalae</taxon>
        <taxon>rosids</taxon>
        <taxon>fabids</taxon>
        <taxon>Malpighiales</taxon>
        <taxon>Linaceae</taxon>
        <taxon>Linum</taxon>
    </lineage>
</organism>
<comment type="similarity">
    <text evidence="7">Belongs to the fluoride channel Fluc/FEX (TC 1.A.43) family.</text>
</comment>
<dbReference type="PANTHER" id="PTHR28259">
    <property type="entry name" value="FLUORIDE EXPORT PROTEIN 1-RELATED"/>
    <property type="match status" value="1"/>
</dbReference>
<dbReference type="GO" id="GO:0005886">
    <property type="term" value="C:plasma membrane"/>
    <property type="evidence" value="ECO:0007669"/>
    <property type="project" value="UniProtKB-SubCell"/>
</dbReference>
<feature type="transmembrane region" description="Helical" evidence="10">
    <location>
        <begin position="184"/>
        <end position="204"/>
    </location>
</feature>
<comment type="catalytic activity">
    <reaction evidence="8">
        <text>fluoride(in) = fluoride(out)</text>
        <dbReference type="Rhea" id="RHEA:76159"/>
        <dbReference type="ChEBI" id="CHEBI:17051"/>
    </reaction>
    <physiologicalReaction direction="left-to-right" evidence="8">
        <dbReference type="Rhea" id="RHEA:76160"/>
    </physiologicalReaction>
</comment>
<feature type="transmembrane region" description="Helical" evidence="10">
    <location>
        <begin position="330"/>
        <end position="348"/>
    </location>
</feature>
<evidence type="ECO:0000256" key="2">
    <source>
        <dbReference type="ARBA" id="ARBA00004651"/>
    </source>
</evidence>
<comment type="caution">
    <text evidence="11">The sequence shown here is derived from an EMBL/GenBank/DDBJ whole genome shotgun (WGS) entry which is preliminary data.</text>
</comment>
<dbReference type="EMBL" id="CAMGYJ010000003">
    <property type="protein sequence ID" value="CAI0395511.1"/>
    <property type="molecule type" value="Genomic_DNA"/>
</dbReference>
<keyword evidence="3" id="KW-1003">Cell membrane</keyword>
<evidence type="ECO:0000256" key="3">
    <source>
        <dbReference type="ARBA" id="ARBA00022475"/>
    </source>
</evidence>
<evidence type="ECO:0000256" key="6">
    <source>
        <dbReference type="ARBA" id="ARBA00023136"/>
    </source>
</evidence>
<feature type="transmembrane region" description="Helical" evidence="10">
    <location>
        <begin position="216"/>
        <end position="235"/>
    </location>
</feature>
<comment type="subcellular location">
    <subcellularLocation>
        <location evidence="2">Cell membrane</location>
        <topology evidence="2">Multi-pass membrane protein</topology>
    </subcellularLocation>
</comment>
<feature type="transmembrane region" description="Helical" evidence="10">
    <location>
        <begin position="360"/>
        <end position="385"/>
    </location>
</feature>
<feature type="transmembrane region" description="Helical" evidence="10">
    <location>
        <begin position="298"/>
        <end position="318"/>
    </location>
</feature>
<protein>
    <recommendedName>
        <fullName evidence="13">Camphor resistance CrcB family protein</fullName>
    </recommendedName>
</protein>
<proteinExistence type="inferred from homology"/>
<evidence type="ECO:0000256" key="7">
    <source>
        <dbReference type="ARBA" id="ARBA00035120"/>
    </source>
</evidence>
<feature type="transmembrane region" description="Helical" evidence="10">
    <location>
        <begin position="247"/>
        <end position="265"/>
    </location>
</feature>
<evidence type="ECO:0000256" key="5">
    <source>
        <dbReference type="ARBA" id="ARBA00022989"/>
    </source>
</evidence>
<dbReference type="InterPro" id="IPR003691">
    <property type="entry name" value="FluC"/>
</dbReference>
<gene>
    <name evidence="11" type="ORF">LITE_LOCUS8738</name>
</gene>
<dbReference type="AlphaFoldDB" id="A0AAV0IDD7"/>
<feature type="region of interest" description="Disordered" evidence="9">
    <location>
        <begin position="1"/>
        <end position="63"/>
    </location>
</feature>
<evidence type="ECO:0000256" key="9">
    <source>
        <dbReference type="SAM" id="MobiDB-lite"/>
    </source>
</evidence>
<evidence type="ECO:0000256" key="8">
    <source>
        <dbReference type="ARBA" id="ARBA00035585"/>
    </source>
</evidence>
<evidence type="ECO:0008006" key="13">
    <source>
        <dbReference type="Google" id="ProtNLM"/>
    </source>
</evidence>
<evidence type="ECO:0000313" key="11">
    <source>
        <dbReference type="EMBL" id="CAI0395511.1"/>
    </source>
</evidence>
<name>A0AAV0IDD7_9ROSI</name>
<reference evidence="11" key="1">
    <citation type="submission" date="2022-08" db="EMBL/GenBank/DDBJ databases">
        <authorList>
            <person name="Gutierrez-Valencia J."/>
        </authorList>
    </citation>
    <scope>NUCLEOTIDE SEQUENCE</scope>
</reference>
<dbReference type="PANTHER" id="PTHR28259:SF1">
    <property type="entry name" value="FLUORIDE EXPORT PROTEIN 1-RELATED"/>
    <property type="match status" value="1"/>
</dbReference>
<keyword evidence="6 10" id="KW-0472">Membrane</keyword>
<evidence type="ECO:0000256" key="10">
    <source>
        <dbReference type="SAM" id="Phobius"/>
    </source>
</evidence>